<gene>
    <name evidence="1" type="ORF">RHIZ70_3087</name>
</gene>
<dbReference type="EMBL" id="UEYP01000004">
    <property type="protein sequence ID" value="SSC67379.1"/>
    <property type="molecule type" value="Genomic_DNA"/>
</dbReference>
<evidence type="ECO:0000313" key="2">
    <source>
        <dbReference type="Proteomes" id="UP000254764"/>
    </source>
</evidence>
<sequence>MKIHRWTSIPRALLPCATIAYLDLYQAAAKRRNANCLH</sequence>
<dbReference type="Proteomes" id="UP000254764">
    <property type="component" value="Unassembled WGS sequence"/>
</dbReference>
<keyword evidence="2" id="KW-1185">Reference proteome</keyword>
<protein>
    <submittedName>
        <fullName evidence="1">Uncharacterized protein</fullName>
    </submittedName>
</protein>
<evidence type="ECO:0000313" key="1">
    <source>
        <dbReference type="EMBL" id="SSC67379.1"/>
    </source>
</evidence>
<reference evidence="2" key="1">
    <citation type="submission" date="2018-07" db="EMBL/GenBank/DDBJ databases">
        <authorList>
            <person name="Peiro R."/>
            <person name="Begona"/>
            <person name="Cbmso G."/>
            <person name="Lopez M."/>
            <person name="Gonzalez S."/>
        </authorList>
    </citation>
    <scope>NUCLEOTIDE SEQUENCE [LARGE SCALE GENOMIC DNA]</scope>
</reference>
<organism evidence="1 2">
    <name type="scientific">Ciceribacter selenitireducens ATCC BAA-1503</name>
    <dbReference type="NCBI Taxonomy" id="1336235"/>
    <lineage>
        <taxon>Bacteria</taxon>
        <taxon>Pseudomonadati</taxon>
        <taxon>Pseudomonadota</taxon>
        <taxon>Alphaproteobacteria</taxon>
        <taxon>Hyphomicrobiales</taxon>
        <taxon>Rhizobiaceae</taxon>
        <taxon>Ciceribacter</taxon>
    </lineage>
</organism>
<proteinExistence type="predicted"/>
<dbReference type="AlphaFoldDB" id="A0A376AHW4"/>
<accession>A0A376AHW4</accession>
<name>A0A376AHW4_9HYPH</name>